<gene>
    <name evidence="1" type="ORF">CA982_25555</name>
</gene>
<comment type="caution">
    <text evidence="1">The sequence shown here is derived from an EMBL/GenBank/DDBJ whole genome shotgun (WGS) entry which is preliminary data.</text>
</comment>
<sequence>MVFDIWWDAIYDALEGWGVLPAPQTMDGSAAQVAREGLLFGAFLIDVLFGDRMVPNPDTVTSGDLETILLDLGLSADQVSRFSEMDLDDRLRLLQMILDGWTGQLGPYSDYSGIGE</sequence>
<keyword evidence="2" id="KW-1185">Reference proteome</keyword>
<accession>A0A243Q4A6</accession>
<dbReference type="Proteomes" id="UP000194632">
    <property type="component" value="Unassembled WGS sequence"/>
</dbReference>
<reference evidence="1 2" key="1">
    <citation type="submission" date="2017-05" db="EMBL/GenBank/DDBJ databases">
        <title>Biotechnological potential of actinobacteria isolated from South African environments.</title>
        <authorList>
            <person name="Le Roes-Hill M."/>
            <person name="Prins A."/>
            <person name="Durrell K.A."/>
        </authorList>
    </citation>
    <scope>NUCLEOTIDE SEQUENCE [LARGE SCALE GENOMIC DNA]</scope>
    <source>
        <strain evidence="1">BS2</strain>
    </source>
</reference>
<proteinExistence type="predicted"/>
<organism evidence="1 2">
    <name type="scientific">Gordonia lacunae</name>
    <dbReference type="NCBI Taxonomy" id="417102"/>
    <lineage>
        <taxon>Bacteria</taxon>
        <taxon>Bacillati</taxon>
        <taxon>Actinomycetota</taxon>
        <taxon>Actinomycetes</taxon>
        <taxon>Mycobacteriales</taxon>
        <taxon>Gordoniaceae</taxon>
        <taxon>Gordonia</taxon>
    </lineage>
</organism>
<evidence type="ECO:0000313" key="1">
    <source>
        <dbReference type="EMBL" id="OUC75647.1"/>
    </source>
</evidence>
<name>A0A243Q4A6_9ACTN</name>
<dbReference type="EMBL" id="NGFO01000060">
    <property type="protein sequence ID" value="OUC75647.1"/>
    <property type="molecule type" value="Genomic_DNA"/>
</dbReference>
<dbReference type="AlphaFoldDB" id="A0A243Q4A6"/>
<protein>
    <submittedName>
        <fullName evidence="1">Uncharacterized protein</fullName>
    </submittedName>
</protein>
<evidence type="ECO:0000313" key="2">
    <source>
        <dbReference type="Proteomes" id="UP000194632"/>
    </source>
</evidence>